<dbReference type="SMART" id="SM00857">
    <property type="entry name" value="Resolvase"/>
    <property type="match status" value="1"/>
</dbReference>
<dbReference type="Gene3D" id="3.40.50.1390">
    <property type="entry name" value="Resolvase, N-terminal catalytic domain"/>
    <property type="match status" value="1"/>
</dbReference>
<dbReference type="PROSITE" id="PS51737">
    <property type="entry name" value="RECOMBINASE_DNA_BIND"/>
    <property type="match status" value="1"/>
</dbReference>
<dbReference type="InterPro" id="IPR011109">
    <property type="entry name" value="DNA_bind_recombinase_dom"/>
</dbReference>
<dbReference type="Gene3D" id="3.90.1750.20">
    <property type="entry name" value="Putative Large Serine Recombinase, Chain B, Domain 2"/>
    <property type="match status" value="1"/>
</dbReference>
<organism evidence="4 5">
    <name type="scientific">Alkalihalobacterium chitinilyticum</name>
    <dbReference type="NCBI Taxonomy" id="2980103"/>
    <lineage>
        <taxon>Bacteria</taxon>
        <taxon>Bacillati</taxon>
        <taxon>Bacillota</taxon>
        <taxon>Bacilli</taxon>
        <taxon>Bacillales</taxon>
        <taxon>Bacillaceae</taxon>
        <taxon>Alkalihalobacterium</taxon>
    </lineage>
</organism>
<name>A0ABT5VF91_9BACI</name>
<dbReference type="InterPro" id="IPR025827">
    <property type="entry name" value="Zn_ribbon_recom_dom"/>
</dbReference>
<proteinExistence type="predicted"/>
<evidence type="ECO:0000256" key="1">
    <source>
        <dbReference type="SAM" id="Coils"/>
    </source>
</evidence>
<dbReference type="Pfam" id="PF00239">
    <property type="entry name" value="Resolvase"/>
    <property type="match status" value="1"/>
</dbReference>
<feature type="domain" description="Resolvase/invertase-type recombinase catalytic" evidence="2">
    <location>
        <begin position="3"/>
        <end position="150"/>
    </location>
</feature>
<dbReference type="Pfam" id="PF07508">
    <property type="entry name" value="Recombinase"/>
    <property type="match status" value="1"/>
</dbReference>
<dbReference type="PANTHER" id="PTHR30461:SF23">
    <property type="entry name" value="DNA RECOMBINASE-RELATED"/>
    <property type="match status" value="1"/>
</dbReference>
<sequence>MKKAFAYVRISTGKQKGNTSIENQISVIKEYCAAHGYELVAIYSEQGSAKSIEGRPEFIKMINDLIDTNEVEYLIVLKIDRAFRKLIESLFIWDKLEENNKYFISIYDNVNTTYPHSKDTFIFNSYQAEKDRENILRNTISGMEKKATLGYFNGGKVYGYESVSKELRVIPEEASVVNFIFKKYVYDNWGYKKIASELNLQCIKTKNRKDWTTTAIKKILENKIYIGYIKWKEAFTEGLHEAIIPQELWDKAQELRLKKSFKPKKIHPGTYPLSGILKCPQCGSVMVQGNSSQKYKYYQCNKNKSSGKAACSSNLVKKEYAEEHVLNEVVSYLNILNLSPLLHQIIVSNLNSTLVSLEEKAKILKKSLDQIEKKLNHFLSLLYTEDDDGETISMDTITLFIRESEKQKKKDQKKLKDLHHRIELQKSLSLNQDIEFVVNNFETFYYLISDEDKKLLFHNFIKEIHITKGSTTKERKIKKIFYQFEPENLINILSA</sequence>
<evidence type="ECO:0000259" key="3">
    <source>
        <dbReference type="PROSITE" id="PS51737"/>
    </source>
</evidence>
<keyword evidence="5" id="KW-1185">Reference proteome</keyword>
<gene>
    <name evidence="4" type="ORF">N7Z68_12110</name>
</gene>
<dbReference type="PROSITE" id="PS51736">
    <property type="entry name" value="RECOMBINASES_3"/>
    <property type="match status" value="1"/>
</dbReference>
<dbReference type="InterPro" id="IPR006119">
    <property type="entry name" value="Resolv_N"/>
</dbReference>
<keyword evidence="1" id="KW-0175">Coiled coil</keyword>
<dbReference type="SUPFAM" id="SSF53041">
    <property type="entry name" value="Resolvase-like"/>
    <property type="match status" value="1"/>
</dbReference>
<dbReference type="RefSeq" id="WP_275118740.1">
    <property type="nucleotide sequence ID" value="NZ_JAOTPO010000007.1"/>
</dbReference>
<dbReference type="InterPro" id="IPR038109">
    <property type="entry name" value="DNA_bind_recomb_sf"/>
</dbReference>
<evidence type="ECO:0000313" key="5">
    <source>
        <dbReference type="Proteomes" id="UP001148125"/>
    </source>
</evidence>
<protein>
    <submittedName>
        <fullName evidence="4">Recombinase family protein</fullName>
    </submittedName>
</protein>
<dbReference type="EMBL" id="JAOTPO010000007">
    <property type="protein sequence ID" value="MDE5414127.1"/>
    <property type="molecule type" value="Genomic_DNA"/>
</dbReference>
<comment type="caution">
    <text evidence="4">The sequence shown here is derived from an EMBL/GenBank/DDBJ whole genome shotgun (WGS) entry which is preliminary data.</text>
</comment>
<feature type="domain" description="Recombinase" evidence="3">
    <location>
        <begin position="157"/>
        <end position="263"/>
    </location>
</feature>
<feature type="coiled-coil region" evidence="1">
    <location>
        <begin position="347"/>
        <end position="374"/>
    </location>
</feature>
<evidence type="ECO:0000313" key="4">
    <source>
        <dbReference type="EMBL" id="MDE5414127.1"/>
    </source>
</evidence>
<dbReference type="PANTHER" id="PTHR30461">
    <property type="entry name" value="DNA-INVERTASE FROM LAMBDOID PROPHAGE"/>
    <property type="match status" value="1"/>
</dbReference>
<dbReference type="Proteomes" id="UP001148125">
    <property type="component" value="Unassembled WGS sequence"/>
</dbReference>
<reference evidence="4" key="1">
    <citation type="submission" date="2024-05" db="EMBL/GenBank/DDBJ databases">
        <title>Alkalihalobacillus sp. strain MEB203 novel alkaliphilic bacterium from Lonar Lake, India.</title>
        <authorList>
            <person name="Joshi A."/>
            <person name="Thite S."/>
            <person name="Mengade P."/>
        </authorList>
    </citation>
    <scope>NUCLEOTIDE SEQUENCE</scope>
    <source>
        <strain evidence="4">MEB 203</strain>
    </source>
</reference>
<evidence type="ECO:0000259" key="2">
    <source>
        <dbReference type="PROSITE" id="PS51736"/>
    </source>
</evidence>
<dbReference type="CDD" id="cd00338">
    <property type="entry name" value="Ser_Recombinase"/>
    <property type="match status" value="1"/>
</dbReference>
<dbReference type="InterPro" id="IPR036162">
    <property type="entry name" value="Resolvase-like_N_sf"/>
</dbReference>
<dbReference type="Pfam" id="PF13408">
    <property type="entry name" value="Zn_ribbon_recom"/>
    <property type="match status" value="1"/>
</dbReference>
<dbReference type="InterPro" id="IPR050639">
    <property type="entry name" value="SSR_resolvase"/>
</dbReference>
<accession>A0ABT5VF91</accession>